<keyword evidence="1" id="KW-1133">Transmembrane helix</keyword>
<name>X1V957_9ZZZZ</name>
<dbReference type="EMBL" id="BARW01017446">
    <property type="protein sequence ID" value="GAJ01940.1"/>
    <property type="molecule type" value="Genomic_DNA"/>
</dbReference>
<keyword evidence="1" id="KW-0472">Membrane</keyword>
<comment type="caution">
    <text evidence="2">The sequence shown here is derived from an EMBL/GenBank/DDBJ whole genome shotgun (WGS) entry which is preliminary data.</text>
</comment>
<feature type="non-terminal residue" evidence="2">
    <location>
        <position position="92"/>
    </location>
</feature>
<keyword evidence="1" id="KW-0812">Transmembrane</keyword>
<gene>
    <name evidence="2" type="ORF">S12H4_30141</name>
</gene>
<protein>
    <submittedName>
        <fullName evidence="2">Uncharacterized protein</fullName>
    </submittedName>
</protein>
<feature type="transmembrane region" description="Helical" evidence="1">
    <location>
        <begin position="20"/>
        <end position="38"/>
    </location>
</feature>
<proteinExistence type="predicted"/>
<accession>X1V957</accession>
<evidence type="ECO:0000313" key="2">
    <source>
        <dbReference type="EMBL" id="GAJ01940.1"/>
    </source>
</evidence>
<reference evidence="2" key="1">
    <citation type="journal article" date="2014" name="Front. Microbiol.">
        <title>High frequency of phylogenetically diverse reductive dehalogenase-homologous genes in deep subseafloor sedimentary metagenomes.</title>
        <authorList>
            <person name="Kawai M."/>
            <person name="Futagami T."/>
            <person name="Toyoda A."/>
            <person name="Takaki Y."/>
            <person name="Nishi S."/>
            <person name="Hori S."/>
            <person name="Arai W."/>
            <person name="Tsubouchi T."/>
            <person name="Morono Y."/>
            <person name="Uchiyama I."/>
            <person name="Ito T."/>
            <person name="Fujiyama A."/>
            <person name="Inagaki F."/>
            <person name="Takami H."/>
        </authorList>
    </citation>
    <scope>NUCLEOTIDE SEQUENCE</scope>
    <source>
        <strain evidence="2">Expedition CK06-06</strain>
    </source>
</reference>
<organism evidence="2">
    <name type="scientific">marine sediment metagenome</name>
    <dbReference type="NCBI Taxonomy" id="412755"/>
    <lineage>
        <taxon>unclassified sequences</taxon>
        <taxon>metagenomes</taxon>
        <taxon>ecological metagenomes</taxon>
    </lineage>
</organism>
<evidence type="ECO:0000256" key="1">
    <source>
        <dbReference type="SAM" id="Phobius"/>
    </source>
</evidence>
<sequence length="92" mass="10951">MRKIISKYKKDKKKKQNGMIIGLILVGVMLFSVLGYSFQGKENNDEKKLNYNDFEFIEQNGFWFTNVENLQFAFRYNPQQVEEINSKGEFRP</sequence>
<dbReference type="AlphaFoldDB" id="X1V957"/>